<comment type="caution">
    <text evidence="3">The sequence shown here is derived from an EMBL/GenBank/DDBJ whole genome shotgun (WGS) entry which is preliminary data.</text>
</comment>
<feature type="domain" description="GIY-YIG" evidence="2">
    <location>
        <begin position="58"/>
        <end position="140"/>
    </location>
</feature>
<dbReference type="InterPro" id="IPR035901">
    <property type="entry name" value="GIY-YIG_endonuc_sf"/>
</dbReference>
<dbReference type="OrthoDB" id="24645at2759"/>
<evidence type="ECO:0000259" key="2">
    <source>
        <dbReference type="PROSITE" id="PS50164"/>
    </source>
</evidence>
<organism evidence="3 4">
    <name type="scientific">Rhododendron simsii</name>
    <name type="common">Sims's rhododendron</name>
    <dbReference type="NCBI Taxonomy" id="118357"/>
    <lineage>
        <taxon>Eukaryota</taxon>
        <taxon>Viridiplantae</taxon>
        <taxon>Streptophyta</taxon>
        <taxon>Embryophyta</taxon>
        <taxon>Tracheophyta</taxon>
        <taxon>Spermatophyta</taxon>
        <taxon>Magnoliopsida</taxon>
        <taxon>eudicotyledons</taxon>
        <taxon>Gunneridae</taxon>
        <taxon>Pentapetalae</taxon>
        <taxon>asterids</taxon>
        <taxon>Ericales</taxon>
        <taxon>Ericaceae</taxon>
        <taxon>Ericoideae</taxon>
        <taxon>Rhodoreae</taxon>
        <taxon>Rhododendron</taxon>
    </lineage>
</organism>
<proteinExistence type="predicted"/>
<dbReference type="InterPro" id="IPR050381">
    <property type="entry name" value="SLX1_endonuclease"/>
</dbReference>
<dbReference type="PANTHER" id="PTHR20208:SF13">
    <property type="entry name" value="STRUCTURE-SPECIFIC ENDONUCLEASE SUBUNIT SLX1"/>
    <property type="match status" value="1"/>
</dbReference>
<dbReference type="PANTHER" id="PTHR20208">
    <property type="entry name" value="STRUCTURE-SPECIFIC ENDONUCLEASE SUBUNIT SLX1"/>
    <property type="match status" value="1"/>
</dbReference>
<accession>A0A834LF73</accession>
<gene>
    <name evidence="3" type="ORF">RHSIM_Rhsim07G0060200</name>
</gene>
<dbReference type="EMBL" id="WJXA01000007">
    <property type="protein sequence ID" value="KAF7137281.1"/>
    <property type="molecule type" value="Genomic_DNA"/>
</dbReference>
<keyword evidence="4" id="KW-1185">Reference proteome</keyword>
<evidence type="ECO:0000313" key="4">
    <source>
        <dbReference type="Proteomes" id="UP000626092"/>
    </source>
</evidence>
<feature type="region of interest" description="Disordered" evidence="1">
    <location>
        <begin position="17"/>
        <end position="56"/>
    </location>
</feature>
<dbReference type="Pfam" id="PF01541">
    <property type="entry name" value="GIY-YIG"/>
    <property type="match status" value="1"/>
</dbReference>
<dbReference type="Gene3D" id="3.40.1440.10">
    <property type="entry name" value="GIY-YIG endonuclease"/>
    <property type="match status" value="1"/>
</dbReference>
<sequence length="184" mass="20893">MMRLLSKAFPYVKPHHIHHHHLGNSTNPNKPSKISPSSPLRPSYSPSPSPSSSSSLKHSWSVYLILSTNTPIKTYVGVTTNFSRRLRQHNGELKGGAKASRIGRPWVCACIIQGFMDRSEACVFESKWKILSRKLPRKKKIDETEKQLDNGSLLLLQRRQEALNGVQSSINCNHLEICWQLDPW</sequence>
<dbReference type="AlphaFoldDB" id="A0A834LF73"/>
<feature type="compositionally biased region" description="Low complexity" evidence="1">
    <location>
        <begin position="24"/>
        <end position="55"/>
    </location>
</feature>
<dbReference type="Proteomes" id="UP000626092">
    <property type="component" value="Unassembled WGS sequence"/>
</dbReference>
<dbReference type="InterPro" id="IPR000305">
    <property type="entry name" value="GIY-YIG_endonuc"/>
</dbReference>
<dbReference type="PROSITE" id="PS50164">
    <property type="entry name" value="GIY_YIG"/>
    <property type="match status" value="1"/>
</dbReference>
<name>A0A834LF73_RHOSS</name>
<dbReference type="SUPFAM" id="SSF82771">
    <property type="entry name" value="GIY-YIG endonuclease"/>
    <property type="match status" value="1"/>
</dbReference>
<evidence type="ECO:0000313" key="3">
    <source>
        <dbReference type="EMBL" id="KAF7137281.1"/>
    </source>
</evidence>
<evidence type="ECO:0000256" key="1">
    <source>
        <dbReference type="SAM" id="MobiDB-lite"/>
    </source>
</evidence>
<reference evidence="3" key="1">
    <citation type="submission" date="2019-11" db="EMBL/GenBank/DDBJ databases">
        <authorList>
            <person name="Liu Y."/>
            <person name="Hou J."/>
            <person name="Li T.-Q."/>
            <person name="Guan C.-H."/>
            <person name="Wu X."/>
            <person name="Wu H.-Z."/>
            <person name="Ling F."/>
            <person name="Zhang R."/>
            <person name="Shi X.-G."/>
            <person name="Ren J.-P."/>
            <person name="Chen E.-F."/>
            <person name="Sun J.-M."/>
        </authorList>
    </citation>
    <scope>NUCLEOTIDE SEQUENCE</scope>
    <source>
        <strain evidence="3">Adult_tree_wgs_1</strain>
        <tissue evidence="3">Leaves</tissue>
    </source>
</reference>
<protein>
    <recommendedName>
        <fullName evidence="2">GIY-YIG domain-containing protein</fullName>
    </recommendedName>
</protein>